<evidence type="ECO:0000313" key="1">
    <source>
        <dbReference type="EMBL" id="UWZ37763.1"/>
    </source>
</evidence>
<gene>
    <name evidence="1" type="ORF">Drose_05695</name>
</gene>
<dbReference type="RefSeq" id="WP_260727126.1">
    <property type="nucleotide sequence ID" value="NZ_BAAABS010000033.1"/>
</dbReference>
<name>A0ABY5Z6T7_9ACTN</name>
<dbReference type="EMBL" id="CP073721">
    <property type="protein sequence ID" value="UWZ37763.1"/>
    <property type="molecule type" value="Genomic_DNA"/>
</dbReference>
<keyword evidence="2" id="KW-1185">Reference proteome</keyword>
<dbReference type="Proteomes" id="UP001058271">
    <property type="component" value="Chromosome"/>
</dbReference>
<evidence type="ECO:0000313" key="2">
    <source>
        <dbReference type="Proteomes" id="UP001058271"/>
    </source>
</evidence>
<sequence length="65" mass="6941">MTDMPAAFDRVEAAIQAQAAGGREHDSLADAAIYTILAGPCRDLAAERPDYAEAFQALAERLGYI</sequence>
<accession>A0ABY5Z6T7</accession>
<protein>
    <submittedName>
        <fullName evidence="1">Uncharacterized protein</fullName>
    </submittedName>
</protein>
<reference evidence="1" key="1">
    <citation type="submission" date="2021-04" db="EMBL/GenBank/DDBJ databases">
        <title>Biosynthetic gene clusters of Dactylosporangioum roseum.</title>
        <authorList>
            <person name="Hartkoorn R.C."/>
            <person name="Beaudoing E."/>
            <person name="Hot D."/>
            <person name="Moureu S."/>
        </authorList>
    </citation>
    <scope>NUCLEOTIDE SEQUENCE</scope>
    <source>
        <strain evidence="1">NRRL B-16295</strain>
    </source>
</reference>
<proteinExistence type="predicted"/>
<organism evidence="1 2">
    <name type="scientific">Dactylosporangium roseum</name>
    <dbReference type="NCBI Taxonomy" id="47989"/>
    <lineage>
        <taxon>Bacteria</taxon>
        <taxon>Bacillati</taxon>
        <taxon>Actinomycetota</taxon>
        <taxon>Actinomycetes</taxon>
        <taxon>Micromonosporales</taxon>
        <taxon>Micromonosporaceae</taxon>
        <taxon>Dactylosporangium</taxon>
    </lineage>
</organism>